<evidence type="ECO:0000313" key="1">
    <source>
        <dbReference type="EMBL" id="KAF0674390.1"/>
    </source>
</evidence>
<dbReference type="Proteomes" id="UP000698242">
    <property type="component" value="Unassembled WGS sequence"/>
</dbReference>
<dbReference type="AlphaFoldDB" id="A0A921NP91"/>
<sequence length="41" mass="4163">MSEQIKTISRVAVAEVGIAPAGRLRPVSEAGVLSLVASIGE</sequence>
<dbReference type="EMBL" id="APKE01000073">
    <property type="protein sequence ID" value="KAF0674390.1"/>
    <property type="molecule type" value="Genomic_DNA"/>
</dbReference>
<protein>
    <submittedName>
        <fullName evidence="1">Uncharacterized protein</fullName>
    </submittedName>
</protein>
<evidence type="ECO:0000313" key="2">
    <source>
        <dbReference type="Proteomes" id="UP000698242"/>
    </source>
</evidence>
<reference evidence="1" key="1">
    <citation type="submission" date="2013-03" db="EMBL/GenBank/DDBJ databases">
        <title>Genome Sequence of the Profundibacterium mesophilum strain KAUST100406-0324T from Red Sea, a novel genus in the family Rhodobacteraceae.</title>
        <authorList>
            <person name="Essack M."/>
            <person name="Alam I."/>
            <person name="Lafi F."/>
            <person name="Alawi W."/>
            <person name="Kamanu F."/>
            <person name="Al-Suwailem A."/>
            <person name="Lee O.O."/>
            <person name="Xu Y."/>
            <person name="Bajic V."/>
            <person name="Qian P.-Y."/>
            <person name="Archer J."/>
        </authorList>
    </citation>
    <scope>NUCLEOTIDE SEQUENCE</scope>
    <source>
        <strain evidence="1">KAUST100406-0324</strain>
    </source>
</reference>
<feature type="non-terminal residue" evidence="1">
    <location>
        <position position="41"/>
    </location>
</feature>
<gene>
    <name evidence="1" type="ORF">PMES_03309</name>
</gene>
<comment type="caution">
    <text evidence="1">The sequence shown here is derived from an EMBL/GenBank/DDBJ whole genome shotgun (WGS) entry which is preliminary data.</text>
</comment>
<name>A0A921NP91_9RHOB</name>
<accession>A0A921NP91</accession>
<keyword evidence="2" id="KW-1185">Reference proteome</keyword>
<organism evidence="1 2">
    <name type="scientific">Profundibacterium mesophilum KAUST100406-0324</name>
    <dbReference type="NCBI Taxonomy" id="1037889"/>
    <lineage>
        <taxon>Bacteria</taxon>
        <taxon>Pseudomonadati</taxon>
        <taxon>Pseudomonadota</taxon>
        <taxon>Alphaproteobacteria</taxon>
        <taxon>Rhodobacterales</taxon>
        <taxon>Roseobacteraceae</taxon>
        <taxon>Profundibacterium</taxon>
    </lineage>
</organism>
<proteinExistence type="predicted"/>